<feature type="compositionally biased region" description="Basic and acidic residues" evidence="1">
    <location>
        <begin position="45"/>
        <end position="60"/>
    </location>
</feature>
<protein>
    <submittedName>
        <fullName evidence="2">Uncharacterized protein</fullName>
    </submittedName>
</protein>
<keyword evidence="3" id="KW-1185">Reference proteome</keyword>
<dbReference type="EMBL" id="JBHFEH010000061">
    <property type="protein sequence ID" value="KAL2049566.1"/>
    <property type="molecule type" value="Genomic_DNA"/>
</dbReference>
<sequence>MDRYDNGRTPSTPKHRSGHCNCSSKDGKTARVKGVASASPYQIRRTREWPGIMERDHDGKPFNGDWNEAQQPQRHRTIGASLVWRPSGSSCRPFETAFGLPSGFVGSATTSVIMEIRLNRSSMKEALLRRQIHLRETS</sequence>
<name>A0ABR4AXM7_9LECA</name>
<comment type="caution">
    <text evidence="2">The sequence shown here is derived from an EMBL/GenBank/DDBJ whole genome shotgun (WGS) entry which is preliminary data.</text>
</comment>
<feature type="region of interest" description="Disordered" evidence="1">
    <location>
        <begin position="1"/>
        <end position="74"/>
    </location>
</feature>
<reference evidence="2 3" key="1">
    <citation type="submission" date="2024-09" db="EMBL/GenBank/DDBJ databases">
        <title>Rethinking Asexuality: The Enigmatic Case of Functional Sexual Genes in Lepraria (Stereocaulaceae).</title>
        <authorList>
            <person name="Doellman M."/>
            <person name="Sun Y."/>
            <person name="Barcenas-Pena A."/>
            <person name="Lumbsch H.T."/>
            <person name="Grewe F."/>
        </authorList>
    </citation>
    <scope>NUCLEOTIDE SEQUENCE [LARGE SCALE GENOMIC DNA]</scope>
    <source>
        <strain evidence="2 3">Grewe 0041</strain>
    </source>
</reference>
<evidence type="ECO:0000313" key="3">
    <source>
        <dbReference type="Proteomes" id="UP001590951"/>
    </source>
</evidence>
<evidence type="ECO:0000313" key="2">
    <source>
        <dbReference type="EMBL" id="KAL2049566.1"/>
    </source>
</evidence>
<evidence type="ECO:0000256" key="1">
    <source>
        <dbReference type="SAM" id="MobiDB-lite"/>
    </source>
</evidence>
<organism evidence="2 3">
    <name type="scientific">Lepraria finkii</name>
    <dbReference type="NCBI Taxonomy" id="1340010"/>
    <lineage>
        <taxon>Eukaryota</taxon>
        <taxon>Fungi</taxon>
        <taxon>Dikarya</taxon>
        <taxon>Ascomycota</taxon>
        <taxon>Pezizomycotina</taxon>
        <taxon>Lecanoromycetes</taxon>
        <taxon>OSLEUM clade</taxon>
        <taxon>Lecanoromycetidae</taxon>
        <taxon>Lecanorales</taxon>
        <taxon>Lecanorineae</taxon>
        <taxon>Stereocaulaceae</taxon>
        <taxon>Lepraria</taxon>
    </lineage>
</organism>
<gene>
    <name evidence="2" type="ORF">ABVK25_010145</name>
</gene>
<proteinExistence type="predicted"/>
<accession>A0ABR4AXM7</accession>
<dbReference type="Proteomes" id="UP001590951">
    <property type="component" value="Unassembled WGS sequence"/>
</dbReference>